<evidence type="ECO:0000256" key="6">
    <source>
        <dbReference type="ARBA" id="ARBA00022918"/>
    </source>
</evidence>
<evidence type="ECO:0000313" key="10">
    <source>
        <dbReference type="EMBL" id="RWR04735.1"/>
    </source>
</evidence>
<keyword evidence="2" id="KW-0808">Transferase</keyword>
<evidence type="ECO:0000256" key="3">
    <source>
        <dbReference type="ARBA" id="ARBA00022695"/>
    </source>
</evidence>
<dbReference type="InterPro" id="IPR051083">
    <property type="entry name" value="GrpII_Intron_Splice-Mob/Def"/>
</dbReference>
<dbReference type="PANTHER" id="PTHR34047:SF7">
    <property type="entry name" value="RNA-DIRECTED DNA POLYMERASE"/>
    <property type="match status" value="1"/>
</dbReference>
<keyword evidence="4" id="KW-0479">Metal-binding</keyword>
<comment type="caution">
    <text evidence="10">The sequence shown here is derived from an EMBL/GenBank/DDBJ whole genome shotgun (WGS) entry which is preliminary data.</text>
</comment>
<dbReference type="PRINTS" id="PR00866">
    <property type="entry name" value="RNADNAPOLMS"/>
</dbReference>
<gene>
    <name evidence="10" type="ORF">D2T33_20735</name>
</gene>
<dbReference type="GO" id="GO:0046872">
    <property type="term" value="F:metal ion binding"/>
    <property type="evidence" value="ECO:0007669"/>
    <property type="project" value="UniProtKB-KW"/>
</dbReference>
<name>A0A443IK64_9RHOB</name>
<dbReference type="GO" id="GO:0003723">
    <property type="term" value="F:RNA binding"/>
    <property type="evidence" value="ECO:0007669"/>
    <property type="project" value="InterPro"/>
</dbReference>
<dbReference type="InterPro" id="IPR000123">
    <property type="entry name" value="Reverse_transcriptase_msDNA"/>
</dbReference>
<dbReference type="EC" id="2.7.7.49" evidence="1"/>
<evidence type="ECO:0000256" key="5">
    <source>
        <dbReference type="ARBA" id="ARBA00022842"/>
    </source>
</evidence>
<dbReference type="InterPro" id="IPR053543">
    <property type="entry name" value="Bacterial_RT"/>
</dbReference>
<evidence type="ECO:0000313" key="11">
    <source>
        <dbReference type="Proteomes" id="UP000285710"/>
    </source>
</evidence>
<evidence type="ECO:0000256" key="4">
    <source>
        <dbReference type="ARBA" id="ARBA00022723"/>
    </source>
</evidence>
<comment type="similarity">
    <text evidence="7">Belongs to the bacterial reverse transcriptase family.</text>
</comment>
<dbReference type="RefSeq" id="WP_128271029.1">
    <property type="nucleotide sequence ID" value="NZ_SAUW01000046.1"/>
</dbReference>
<reference evidence="10 11" key="2">
    <citation type="submission" date="2019-01" db="EMBL/GenBank/DDBJ databases">
        <authorList>
            <person name="Li Y."/>
        </authorList>
    </citation>
    <scope>NUCLEOTIDE SEQUENCE [LARGE SCALE GENOMIC DNA]</scope>
    <source>
        <strain evidence="10 11">2D-5</strain>
    </source>
</reference>
<reference evidence="10 11" key="1">
    <citation type="submission" date="2019-01" db="EMBL/GenBank/DDBJ databases">
        <title>Sinorhodobacter populi sp. nov. isolated from the symptomatic bark tissue of Populus euramericana canker.</title>
        <authorList>
            <person name="Xu G."/>
        </authorList>
    </citation>
    <scope>NUCLEOTIDE SEQUENCE [LARGE SCALE GENOMIC DNA]</scope>
    <source>
        <strain evidence="10 11">2D-5</strain>
    </source>
</reference>
<keyword evidence="11" id="KW-1185">Reference proteome</keyword>
<evidence type="ECO:0000256" key="1">
    <source>
        <dbReference type="ARBA" id="ARBA00012493"/>
    </source>
</evidence>
<dbReference type="AlphaFoldDB" id="A0A443IK64"/>
<evidence type="ECO:0000256" key="7">
    <source>
        <dbReference type="ARBA" id="ARBA00034120"/>
    </source>
</evidence>
<dbReference type="InterPro" id="IPR000477">
    <property type="entry name" value="RT_dom"/>
</dbReference>
<dbReference type="Proteomes" id="UP000285710">
    <property type="component" value="Unassembled WGS sequence"/>
</dbReference>
<keyword evidence="6 10" id="KW-0695">RNA-directed DNA polymerase</keyword>
<dbReference type="CDD" id="cd03487">
    <property type="entry name" value="RT_Bac_retron_II"/>
    <property type="match status" value="1"/>
</dbReference>
<keyword evidence="5" id="KW-0460">Magnesium</keyword>
<comment type="catalytic activity">
    <reaction evidence="8">
        <text>DNA(n) + a 2'-deoxyribonucleoside 5'-triphosphate = DNA(n+1) + diphosphate</text>
        <dbReference type="Rhea" id="RHEA:22508"/>
        <dbReference type="Rhea" id="RHEA-COMP:17339"/>
        <dbReference type="Rhea" id="RHEA-COMP:17340"/>
        <dbReference type="ChEBI" id="CHEBI:33019"/>
        <dbReference type="ChEBI" id="CHEBI:61560"/>
        <dbReference type="ChEBI" id="CHEBI:173112"/>
        <dbReference type="EC" id="2.7.7.49"/>
    </reaction>
</comment>
<evidence type="ECO:0000259" key="9">
    <source>
        <dbReference type="PROSITE" id="PS50878"/>
    </source>
</evidence>
<protein>
    <recommendedName>
        <fullName evidence="1">RNA-directed DNA polymerase</fullName>
        <ecNumber evidence="1">2.7.7.49</ecNumber>
    </recommendedName>
</protein>
<organism evidence="10 11">
    <name type="scientific">Paenirhodobacter populi</name>
    <dbReference type="NCBI Taxonomy" id="2306993"/>
    <lineage>
        <taxon>Bacteria</taxon>
        <taxon>Pseudomonadati</taxon>
        <taxon>Pseudomonadota</taxon>
        <taxon>Alphaproteobacteria</taxon>
        <taxon>Rhodobacterales</taxon>
        <taxon>Rhodobacter group</taxon>
        <taxon>Paenirhodobacter</taxon>
    </lineage>
</organism>
<sequence length="588" mass="66932">MTKIYNYGLAELQQCSDLSDIAHLLGVKPKFLSKSIYKTPGENKYQAFKIKKKNGTDREILAPNPDLKFIQSRLSRLLYQCYFDIYGAPKNPMRVLSHGFQKKRDLSIYTNACRHTSRRFVFNTDLEDFFPSFNFGRVRGFFLKHNKFKLGEKAATTISQLACFENSLPQGAPSSPIISEFLAQPLDVALQKLAKDHRCTYSRYVDDISFSTNLREFPSKIAFPFPIPEKWIVGPKLEHEINRCGFKINTSKTRMQARTHWQSVTNLTVNQGVNIKKHYYKGARFCAHAMMTNGKAYAGNKLNIAYNELSSDQIWGKLRHICDVKDRSGAVQPLRNYNGSNPAPHYLRLSGDYFHYHRIHISPKPLVICEGKTDYTYLKEAILWHKGDARVAANLVDISRFPTKWKKTKGDHWGVDFVKHSKSADRFLDISGGGGNLVKFCKLHIERTKKFHSVTGQNPVIVIVDNDNQSEGMWSFIKDETNSSTKVDGSKPYYKVSNNLYVVPIPKPKGFAGDVYIEMLFPDPWLKYEIDGRKLKIKQKKGEKLKPSEYGKGEFADKVIRANRGSVDCSAFAPLLGTLCDIVDGTAT</sequence>
<dbReference type="Pfam" id="PF00078">
    <property type="entry name" value="RVT_1"/>
    <property type="match status" value="1"/>
</dbReference>
<accession>A0A443IK64</accession>
<evidence type="ECO:0000256" key="8">
    <source>
        <dbReference type="ARBA" id="ARBA00048173"/>
    </source>
</evidence>
<dbReference type="PROSITE" id="PS50878">
    <property type="entry name" value="RT_POL"/>
    <property type="match status" value="1"/>
</dbReference>
<dbReference type="EMBL" id="SAUW01000046">
    <property type="protein sequence ID" value="RWR04735.1"/>
    <property type="molecule type" value="Genomic_DNA"/>
</dbReference>
<feature type="domain" description="Reverse transcriptase" evidence="9">
    <location>
        <begin position="31"/>
        <end position="266"/>
    </location>
</feature>
<dbReference type="PANTHER" id="PTHR34047">
    <property type="entry name" value="NUCLEAR INTRON MATURASE 1, MITOCHONDRIAL-RELATED"/>
    <property type="match status" value="1"/>
</dbReference>
<dbReference type="GO" id="GO:0003964">
    <property type="term" value="F:RNA-directed DNA polymerase activity"/>
    <property type="evidence" value="ECO:0007669"/>
    <property type="project" value="UniProtKB-KW"/>
</dbReference>
<keyword evidence="3" id="KW-0548">Nucleotidyltransferase</keyword>
<dbReference type="NCBIfam" id="NF038237">
    <property type="entry name" value="retron_Ec67_fus"/>
    <property type="match status" value="1"/>
</dbReference>
<proteinExistence type="inferred from homology"/>
<evidence type="ECO:0000256" key="2">
    <source>
        <dbReference type="ARBA" id="ARBA00022679"/>
    </source>
</evidence>